<comment type="similarity">
    <text evidence="1">Belongs to the cyclophilin-type PPIase family.</text>
</comment>
<dbReference type="RefSeq" id="WP_238164838.1">
    <property type="nucleotide sequence ID" value="NZ_BFBR01000002.1"/>
</dbReference>
<evidence type="ECO:0000256" key="5">
    <source>
        <dbReference type="SAM" id="MobiDB-lite"/>
    </source>
</evidence>
<dbReference type="AlphaFoldDB" id="A0A2P2E7P1"/>
<dbReference type="Pfam" id="PF00160">
    <property type="entry name" value="Pro_isomerase"/>
    <property type="match status" value="1"/>
</dbReference>
<evidence type="ECO:0000256" key="1">
    <source>
        <dbReference type="ARBA" id="ARBA00007365"/>
    </source>
</evidence>
<dbReference type="InterPro" id="IPR020892">
    <property type="entry name" value="Cyclophilin-type_PPIase_CS"/>
</dbReference>
<dbReference type="Proteomes" id="UP000245086">
    <property type="component" value="Unassembled WGS sequence"/>
</dbReference>
<evidence type="ECO:0000256" key="4">
    <source>
        <dbReference type="ARBA" id="ARBA00023235"/>
    </source>
</evidence>
<feature type="region of interest" description="Disordered" evidence="5">
    <location>
        <begin position="52"/>
        <end position="168"/>
    </location>
</feature>
<proteinExistence type="inferred from homology"/>
<feature type="compositionally biased region" description="Low complexity" evidence="5">
    <location>
        <begin position="111"/>
        <end position="132"/>
    </location>
</feature>
<dbReference type="InterPro" id="IPR044666">
    <property type="entry name" value="Cyclophilin_A-like"/>
</dbReference>
<dbReference type="PROSITE" id="PS50072">
    <property type="entry name" value="CSA_PPIASE_2"/>
    <property type="match status" value="1"/>
</dbReference>
<keyword evidence="3" id="KW-0697">Rotamase</keyword>
<dbReference type="GO" id="GO:0006457">
    <property type="term" value="P:protein folding"/>
    <property type="evidence" value="ECO:0007669"/>
    <property type="project" value="InterPro"/>
</dbReference>
<dbReference type="PANTHER" id="PTHR45625:SF4">
    <property type="entry name" value="PEPTIDYLPROLYL ISOMERASE DOMAIN AND WD REPEAT-CONTAINING PROTEIN 1"/>
    <property type="match status" value="1"/>
</dbReference>
<dbReference type="SUPFAM" id="SSF50891">
    <property type="entry name" value="Cyclophilin-like"/>
    <property type="match status" value="1"/>
</dbReference>
<feature type="domain" description="PPIase cyclophilin-type" evidence="6">
    <location>
        <begin position="185"/>
        <end position="350"/>
    </location>
</feature>
<organism evidence="7 8">
    <name type="scientific">Candidatus Phycosocius bacilliformis</name>
    <dbReference type="NCBI Taxonomy" id="1445552"/>
    <lineage>
        <taxon>Bacteria</taxon>
        <taxon>Pseudomonadati</taxon>
        <taxon>Pseudomonadota</taxon>
        <taxon>Alphaproteobacteria</taxon>
        <taxon>Caulobacterales</taxon>
        <taxon>Caulobacterales incertae sedis</taxon>
        <taxon>Candidatus Phycosocius</taxon>
    </lineage>
</organism>
<dbReference type="GO" id="GO:0003755">
    <property type="term" value="F:peptidyl-prolyl cis-trans isomerase activity"/>
    <property type="evidence" value="ECO:0007669"/>
    <property type="project" value="UniProtKB-KW"/>
</dbReference>
<feature type="compositionally biased region" description="Polar residues" evidence="5">
    <location>
        <begin position="143"/>
        <end position="160"/>
    </location>
</feature>
<gene>
    <name evidence="7" type="primary">ppiB_1</name>
    <name evidence="7" type="ORF">PbB2_00744</name>
</gene>
<dbReference type="EMBL" id="BFBR01000002">
    <property type="protein sequence ID" value="GBF57085.1"/>
    <property type="molecule type" value="Genomic_DNA"/>
</dbReference>
<evidence type="ECO:0000256" key="2">
    <source>
        <dbReference type="ARBA" id="ARBA00013194"/>
    </source>
</evidence>
<dbReference type="PANTHER" id="PTHR45625">
    <property type="entry name" value="PEPTIDYL-PROLYL CIS-TRANS ISOMERASE-RELATED"/>
    <property type="match status" value="1"/>
</dbReference>
<dbReference type="Gene3D" id="2.40.100.10">
    <property type="entry name" value="Cyclophilin-like"/>
    <property type="match status" value="1"/>
</dbReference>
<dbReference type="PRINTS" id="PR01217">
    <property type="entry name" value="PRICHEXTENSN"/>
</dbReference>
<protein>
    <recommendedName>
        <fullName evidence="2">peptidylprolyl isomerase</fullName>
        <ecNumber evidence="2">5.2.1.8</ecNumber>
    </recommendedName>
</protein>
<reference evidence="7 8" key="1">
    <citation type="journal article" date="2018" name="Genome Announc.">
        <title>Draft Genome Sequence of "Candidatus Phycosocius bacilliformis," an Alphaproteobacterial Ectosymbiont of the Hydrocarbon-Producing Green Alga Botryococcus braunii.</title>
        <authorList>
            <person name="Tanabe Y."/>
            <person name="Yamaguchi H."/>
            <person name="Watanabe M.M."/>
        </authorList>
    </citation>
    <scope>NUCLEOTIDE SEQUENCE [LARGE SCALE GENOMIC DNA]</scope>
    <source>
        <strain evidence="7 8">BOTRYCO-2</strain>
    </source>
</reference>
<name>A0A2P2E7P1_9PROT</name>
<dbReference type="InterPro" id="IPR002130">
    <property type="entry name" value="Cyclophilin-type_PPIase_dom"/>
</dbReference>
<accession>A0A2P2E7P1</accession>
<evidence type="ECO:0000259" key="6">
    <source>
        <dbReference type="PROSITE" id="PS50072"/>
    </source>
</evidence>
<feature type="compositionally biased region" description="Low complexity" evidence="5">
    <location>
        <begin position="59"/>
        <end position="103"/>
    </location>
</feature>
<keyword evidence="8" id="KW-1185">Reference proteome</keyword>
<evidence type="ECO:0000313" key="7">
    <source>
        <dbReference type="EMBL" id="GBF57085.1"/>
    </source>
</evidence>
<dbReference type="CDD" id="cd00317">
    <property type="entry name" value="cyclophilin"/>
    <property type="match status" value="1"/>
</dbReference>
<evidence type="ECO:0000313" key="8">
    <source>
        <dbReference type="Proteomes" id="UP000245086"/>
    </source>
</evidence>
<keyword evidence="4 7" id="KW-0413">Isomerase</keyword>
<dbReference type="EC" id="5.2.1.8" evidence="2"/>
<dbReference type="InterPro" id="IPR029000">
    <property type="entry name" value="Cyclophilin-like_dom_sf"/>
</dbReference>
<sequence length="416" mass="43590">MRHTRFGPVFEGLTGIGRINLGRRALALGCFGAVILGATALQAQSSAPALKVVPMGENPQPKKAPAKKAAPAAKAPAPKAPAPKAAPAAVTPAPKAAPKAATSAPPPARPAPKAAAPASAPANPAASAQAKPAPKPAGGVADWTTSPASQAPVSTPTVPSRASFAPEDWRALNPENTLVYDTTKGRIIVELAPEMAPGHVARVKMLTRQGFYNGLSFHRVVSDFMAQGGDPKGDGTGGSDQPDLKAEFNFRRGSGTNFVRAVDRGGASIGWIGTIPVTTQIDALMERTSDKRVAAWGNHCPGVASMARSSEEDSANSQFFLMRAAYPTLDRRYTIWGRAVIGLDVIRSFKVGEPVVDPDRMLQVRVLADIPEADRPVIMVQRTDGPAFQARLKATLEQRGAAFSNCDLTPEARLAR</sequence>
<comment type="caution">
    <text evidence="7">The sequence shown here is derived from an EMBL/GenBank/DDBJ whole genome shotgun (WGS) entry which is preliminary data.</text>
</comment>
<dbReference type="PROSITE" id="PS00170">
    <property type="entry name" value="CSA_PPIASE_1"/>
    <property type="match status" value="1"/>
</dbReference>
<evidence type="ECO:0000256" key="3">
    <source>
        <dbReference type="ARBA" id="ARBA00023110"/>
    </source>
</evidence>